<sequence length="162" mass="18712">MIFVRSLLTLTIIFVSNIVETRFPFNSYETAVTGIPKCGFVTNGFASIFITEDSRSARRSRPIAGTIARYGKAFYIFAGIRKFWRTRLFITIAHKCTNRGHACDQVIVREIPRRFIVKEGQYLNVFMLRVFELSTLQPDKKNCIKNRRGSLLPLLQMPETRL</sequence>
<evidence type="ECO:0000313" key="3">
    <source>
        <dbReference type="WBParaSite" id="SPAL_0000618800.1"/>
    </source>
</evidence>
<keyword evidence="1" id="KW-0732">Signal</keyword>
<organism evidence="2 3">
    <name type="scientific">Strongyloides papillosus</name>
    <name type="common">Intestinal threadworm</name>
    <dbReference type="NCBI Taxonomy" id="174720"/>
    <lineage>
        <taxon>Eukaryota</taxon>
        <taxon>Metazoa</taxon>
        <taxon>Ecdysozoa</taxon>
        <taxon>Nematoda</taxon>
        <taxon>Chromadorea</taxon>
        <taxon>Rhabditida</taxon>
        <taxon>Tylenchina</taxon>
        <taxon>Panagrolaimomorpha</taxon>
        <taxon>Strongyloidoidea</taxon>
        <taxon>Strongyloididae</taxon>
        <taxon>Strongyloides</taxon>
    </lineage>
</organism>
<dbReference type="Proteomes" id="UP000046392">
    <property type="component" value="Unplaced"/>
</dbReference>
<name>A0A0N5BJR8_STREA</name>
<reference evidence="3" key="1">
    <citation type="submission" date="2017-02" db="UniProtKB">
        <authorList>
            <consortium name="WormBaseParasite"/>
        </authorList>
    </citation>
    <scope>IDENTIFICATION</scope>
</reference>
<evidence type="ECO:0000256" key="1">
    <source>
        <dbReference type="SAM" id="SignalP"/>
    </source>
</evidence>
<dbReference type="WBParaSite" id="SPAL_0000618800.1">
    <property type="protein sequence ID" value="SPAL_0000618800.1"/>
    <property type="gene ID" value="SPAL_0000618800"/>
</dbReference>
<evidence type="ECO:0000313" key="2">
    <source>
        <dbReference type="Proteomes" id="UP000046392"/>
    </source>
</evidence>
<feature type="signal peptide" evidence="1">
    <location>
        <begin position="1"/>
        <end position="21"/>
    </location>
</feature>
<protein>
    <submittedName>
        <fullName evidence="3">Secreted protein</fullName>
    </submittedName>
</protein>
<feature type="chain" id="PRO_5005894632" evidence="1">
    <location>
        <begin position="22"/>
        <end position="162"/>
    </location>
</feature>
<dbReference type="AlphaFoldDB" id="A0A0N5BJR8"/>
<proteinExistence type="predicted"/>
<keyword evidence="2" id="KW-1185">Reference proteome</keyword>
<accession>A0A0N5BJR8</accession>